<dbReference type="EMBL" id="JH795855">
    <property type="protein sequence ID" value="EJU06646.1"/>
    <property type="molecule type" value="Genomic_DNA"/>
</dbReference>
<feature type="compositionally biased region" description="Low complexity" evidence="1">
    <location>
        <begin position="150"/>
        <end position="159"/>
    </location>
</feature>
<sequence>MSAPNTPPFPAAPAYRRRSYVPPSISPAVVPSAWQPSSSSYPPPTPMAPLMHTVPLPAETPRPFSPRGLPSPALTSTPPPMGGMFSPRSAPAVLPFPGGYPWPQAQAPAVLPTPAAYGRAQPAPIPIPMGRRPAHGRGLTLVQPSPPCHASPASASASEPRFRSSGQSSPLSIPTDVDRDNTLVIPSSPTTQAAIRRSHAAISMALNSAHPVLYAGRRYLTAEHLLEAMKFKYHPEAAEQVRRSQHPRRTAEQLGQYVRLDWESRKAAKVQEVVRLKHLQNPELVEELLETGNSCLVDESDPQMNHLGGALMRLRWEYQPSGADSLG</sequence>
<dbReference type="GeneID" id="63686688"/>
<keyword evidence="4" id="KW-1185">Reference proteome</keyword>
<protein>
    <recommendedName>
        <fullName evidence="2">NADAR domain-containing protein</fullName>
    </recommendedName>
</protein>
<dbReference type="OrthoDB" id="206452at2759"/>
<accession>M5G8V9</accession>
<dbReference type="RefSeq" id="XP_040633540.1">
    <property type="nucleotide sequence ID" value="XM_040771626.1"/>
</dbReference>
<dbReference type="AlphaFoldDB" id="M5G8V9"/>
<dbReference type="InterPro" id="IPR012816">
    <property type="entry name" value="NADAR"/>
</dbReference>
<dbReference type="HOGENOM" id="CLU_849976_0_0_1"/>
<dbReference type="Proteomes" id="UP000030653">
    <property type="component" value="Unassembled WGS sequence"/>
</dbReference>
<feature type="compositionally biased region" description="Low complexity" evidence="1">
    <location>
        <begin position="29"/>
        <end position="40"/>
    </location>
</feature>
<feature type="domain" description="NADAR" evidence="2">
    <location>
        <begin position="207"/>
        <end position="300"/>
    </location>
</feature>
<proteinExistence type="predicted"/>
<dbReference type="SUPFAM" id="SSF143990">
    <property type="entry name" value="YbiA-like"/>
    <property type="match status" value="1"/>
</dbReference>
<gene>
    <name evidence="3" type="ORF">DACRYDRAFT_19710</name>
</gene>
<organism evidence="3 4">
    <name type="scientific">Dacryopinax primogenitus (strain DJM 731)</name>
    <name type="common">Brown rot fungus</name>
    <dbReference type="NCBI Taxonomy" id="1858805"/>
    <lineage>
        <taxon>Eukaryota</taxon>
        <taxon>Fungi</taxon>
        <taxon>Dikarya</taxon>
        <taxon>Basidiomycota</taxon>
        <taxon>Agaricomycotina</taxon>
        <taxon>Dacrymycetes</taxon>
        <taxon>Dacrymycetales</taxon>
        <taxon>Dacrymycetaceae</taxon>
        <taxon>Dacryopinax</taxon>
    </lineage>
</organism>
<dbReference type="Pfam" id="PF08719">
    <property type="entry name" value="NADAR"/>
    <property type="match status" value="1"/>
</dbReference>
<feature type="region of interest" description="Disordered" evidence="1">
    <location>
        <begin position="143"/>
        <end position="181"/>
    </location>
</feature>
<evidence type="ECO:0000256" key="1">
    <source>
        <dbReference type="SAM" id="MobiDB-lite"/>
    </source>
</evidence>
<name>M5G8V9_DACPD</name>
<dbReference type="Gene3D" id="1.10.357.40">
    <property type="entry name" value="YbiA-like"/>
    <property type="match status" value="1"/>
</dbReference>
<feature type="region of interest" description="Disordered" evidence="1">
    <location>
        <begin position="29"/>
        <end position="85"/>
    </location>
</feature>
<evidence type="ECO:0000313" key="4">
    <source>
        <dbReference type="Proteomes" id="UP000030653"/>
    </source>
</evidence>
<evidence type="ECO:0000259" key="2">
    <source>
        <dbReference type="Pfam" id="PF08719"/>
    </source>
</evidence>
<reference evidence="3 4" key="1">
    <citation type="journal article" date="2012" name="Science">
        <title>The Paleozoic origin of enzymatic lignin decomposition reconstructed from 31 fungal genomes.</title>
        <authorList>
            <person name="Floudas D."/>
            <person name="Binder M."/>
            <person name="Riley R."/>
            <person name="Barry K."/>
            <person name="Blanchette R.A."/>
            <person name="Henrissat B."/>
            <person name="Martinez A.T."/>
            <person name="Otillar R."/>
            <person name="Spatafora J.W."/>
            <person name="Yadav J.S."/>
            <person name="Aerts A."/>
            <person name="Benoit I."/>
            <person name="Boyd A."/>
            <person name="Carlson A."/>
            <person name="Copeland A."/>
            <person name="Coutinho P.M."/>
            <person name="de Vries R.P."/>
            <person name="Ferreira P."/>
            <person name="Findley K."/>
            <person name="Foster B."/>
            <person name="Gaskell J."/>
            <person name="Glotzer D."/>
            <person name="Gorecki P."/>
            <person name="Heitman J."/>
            <person name="Hesse C."/>
            <person name="Hori C."/>
            <person name="Igarashi K."/>
            <person name="Jurgens J.A."/>
            <person name="Kallen N."/>
            <person name="Kersten P."/>
            <person name="Kohler A."/>
            <person name="Kuees U."/>
            <person name="Kumar T.K.A."/>
            <person name="Kuo A."/>
            <person name="LaButti K."/>
            <person name="Larrondo L.F."/>
            <person name="Lindquist E."/>
            <person name="Ling A."/>
            <person name="Lombard V."/>
            <person name="Lucas S."/>
            <person name="Lundell T."/>
            <person name="Martin R."/>
            <person name="McLaughlin D.J."/>
            <person name="Morgenstern I."/>
            <person name="Morin E."/>
            <person name="Murat C."/>
            <person name="Nagy L.G."/>
            <person name="Nolan M."/>
            <person name="Ohm R.A."/>
            <person name="Patyshakuliyeva A."/>
            <person name="Rokas A."/>
            <person name="Ruiz-Duenas F.J."/>
            <person name="Sabat G."/>
            <person name="Salamov A."/>
            <person name="Samejima M."/>
            <person name="Schmutz J."/>
            <person name="Slot J.C."/>
            <person name="St John F."/>
            <person name="Stenlid J."/>
            <person name="Sun H."/>
            <person name="Sun S."/>
            <person name="Syed K."/>
            <person name="Tsang A."/>
            <person name="Wiebenga A."/>
            <person name="Young D."/>
            <person name="Pisabarro A."/>
            <person name="Eastwood D.C."/>
            <person name="Martin F."/>
            <person name="Cullen D."/>
            <person name="Grigoriev I.V."/>
            <person name="Hibbett D.S."/>
        </authorList>
    </citation>
    <scope>NUCLEOTIDE SEQUENCE [LARGE SCALE GENOMIC DNA]</scope>
    <source>
        <strain evidence="3 4">DJM-731 SS1</strain>
    </source>
</reference>
<dbReference type="InterPro" id="IPR037238">
    <property type="entry name" value="YbiA-like_sf"/>
</dbReference>
<dbReference type="STRING" id="1858805.M5G8V9"/>
<dbReference type="CDD" id="cd15457">
    <property type="entry name" value="NADAR"/>
    <property type="match status" value="1"/>
</dbReference>
<evidence type="ECO:0000313" key="3">
    <source>
        <dbReference type="EMBL" id="EJU06646.1"/>
    </source>
</evidence>